<proteinExistence type="predicted"/>
<reference evidence="2 3" key="1">
    <citation type="journal article" date="2024" name="G3 (Bethesda)">
        <title>Genome assembly of Hibiscus sabdariffa L. provides insights into metabolisms of medicinal natural products.</title>
        <authorList>
            <person name="Kim T."/>
        </authorList>
    </citation>
    <scope>NUCLEOTIDE SEQUENCE [LARGE SCALE GENOMIC DNA]</scope>
    <source>
        <strain evidence="2">TK-2024</strain>
        <tissue evidence="2">Old leaves</tissue>
    </source>
</reference>
<feature type="region of interest" description="Disordered" evidence="1">
    <location>
        <begin position="1"/>
        <end position="31"/>
    </location>
</feature>
<gene>
    <name evidence="2" type="ORF">V6N12_030313</name>
</gene>
<dbReference type="EMBL" id="JBBPBM010000071">
    <property type="protein sequence ID" value="KAK8512904.1"/>
    <property type="molecule type" value="Genomic_DNA"/>
</dbReference>
<sequence>MSLSATPADPRLPKCPRQRNEDPLDASIPNGGDPDAETLQIEADSFFQNLFTNDHVVHEIQNCGNLSYFYYPLKLLSFMAWSCKRLVLVHNFILWSIGDGSLVRFWHDLWLPRLGRLIDWKLPTASIDDNLLVQDVLTADGDWN</sequence>
<protein>
    <submittedName>
        <fullName evidence="2">Uncharacterized protein</fullName>
    </submittedName>
</protein>
<evidence type="ECO:0000256" key="1">
    <source>
        <dbReference type="SAM" id="MobiDB-lite"/>
    </source>
</evidence>
<keyword evidence="3" id="KW-1185">Reference proteome</keyword>
<comment type="caution">
    <text evidence="2">The sequence shown here is derived from an EMBL/GenBank/DDBJ whole genome shotgun (WGS) entry which is preliminary data.</text>
</comment>
<evidence type="ECO:0000313" key="2">
    <source>
        <dbReference type="EMBL" id="KAK8512904.1"/>
    </source>
</evidence>
<evidence type="ECO:0000313" key="3">
    <source>
        <dbReference type="Proteomes" id="UP001472677"/>
    </source>
</evidence>
<dbReference type="Proteomes" id="UP001472677">
    <property type="component" value="Unassembled WGS sequence"/>
</dbReference>
<organism evidence="2 3">
    <name type="scientific">Hibiscus sabdariffa</name>
    <name type="common">roselle</name>
    <dbReference type="NCBI Taxonomy" id="183260"/>
    <lineage>
        <taxon>Eukaryota</taxon>
        <taxon>Viridiplantae</taxon>
        <taxon>Streptophyta</taxon>
        <taxon>Embryophyta</taxon>
        <taxon>Tracheophyta</taxon>
        <taxon>Spermatophyta</taxon>
        <taxon>Magnoliopsida</taxon>
        <taxon>eudicotyledons</taxon>
        <taxon>Gunneridae</taxon>
        <taxon>Pentapetalae</taxon>
        <taxon>rosids</taxon>
        <taxon>malvids</taxon>
        <taxon>Malvales</taxon>
        <taxon>Malvaceae</taxon>
        <taxon>Malvoideae</taxon>
        <taxon>Hibiscus</taxon>
    </lineage>
</organism>
<name>A0ABR2C169_9ROSI</name>
<accession>A0ABR2C169</accession>